<name>A0A4Q1UG64_9LACO</name>
<dbReference type="Proteomes" id="UP001164790">
    <property type="component" value="Chromosome"/>
</dbReference>
<proteinExistence type="predicted"/>
<organism evidence="2 4">
    <name type="scientific">Lacticaseibacillus chiayiensis</name>
    <dbReference type="NCBI Taxonomy" id="2100821"/>
    <lineage>
        <taxon>Bacteria</taxon>
        <taxon>Bacillati</taxon>
        <taxon>Bacillota</taxon>
        <taxon>Bacilli</taxon>
        <taxon>Lactobacillales</taxon>
        <taxon>Lactobacillaceae</taxon>
        <taxon>Lacticaseibacillus</taxon>
    </lineage>
</organism>
<dbReference type="EMBL" id="MSSM01000001">
    <property type="protein sequence ID" value="RXT30763.1"/>
    <property type="molecule type" value="Genomic_DNA"/>
</dbReference>
<evidence type="ECO:0000313" key="2">
    <source>
        <dbReference type="EMBL" id="RXT30763.1"/>
    </source>
</evidence>
<protein>
    <submittedName>
        <fullName evidence="2 3">Holin</fullName>
    </submittedName>
</protein>
<dbReference type="AlphaFoldDB" id="A0A4Q1UG64"/>
<reference evidence="2 4" key="1">
    <citation type="submission" date="2017-01" db="EMBL/GenBank/DDBJ databases">
        <title>Lactobacillus chiayiensis sp. nov., a lactic acid bacterium isolated from compost.</title>
        <authorList>
            <person name="Huang C.-H."/>
        </authorList>
    </citation>
    <scope>NUCLEOTIDE SEQUENCE [LARGE SCALE GENOMIC DNA]</scope>
    <source>
        <strain evidence="4">chh01</strain>
        <strain evidence="2">Chh01</strain>
    </source>
</reference>
<evidence type="ECO:0000313" key="4">
    <source>
        <dbReference type="Proteomes" id="UP000290475"/>
    </source>
</evidence>
<keyword evidence="1" id="KW-1133">Transmembrane helix</keyword>
<keyword evidence="1" id="KW-0812">Transmembrane</keyword>
<accession>A0A4Q1UG64</accession>
<dbReference type="EMBL" id="CP107523">
    <property type="protein sequence ID" value="UYN56276.1"/>
    <property type="molecule type" value="Genomic_DNA"/>
</dbReference>
<gene>
    <name evidence="2" type="ORF">BVJ53_00700</name>
    <name evidence="3" type="ORF">OFW50_12530</name>
</gene>
<evidence type="ECO:0000313" key="5">
    <source>
        <dbReference type="Proteomes" id="UP001164790"/>
    </source>
</evidence>
<feature type="transmembrane region" description="Helical" evidence="1">
    <location>
        <begin position="20"/>
        <end position="46"/>
    </location>
</feature>
<reference evidence="3" key="2">
    <citation type="submission" date="2022-10" db="EMBL/GenBank/DDBJ databases">
        <title>Comparative genomic analysis and in-vitro probiotic properties of the potential probiotic L. chiayiensis AACE 3.</title>
        <authorList>
            <person name="Kang X."/>
        </authorList>
    </citation>
    <scope>NUCLEOTIDE SEQUENCE</scope>
    <source>
        <strain evidence="3">AACE 3</strain>
    </source>
</reference>
<sequence length="52" mass="5669">MIKIYTKGGALLSVADALMLMLMLTFAMFTIALAAFIIDVIVAILGNQKDRH</sequence>
<keyword evidence="1" id="KW-0472">Membrane</keyword>
<evidence type="ECO:0000256" key="1">
    <source>
        <dbReference type="SAM" id="Phobius"/>
    </source>
</evidence>
<evidence type="ECO:0000313" key="3">
    <source>
        <dbReference type="EMBL" id="UYN56276.1"/>
    </source>
</evidence>
<dbReference type="Proteomes" id="UP000290475">
    <property type="component" value="Unassembled WGS sequence"/>
</dbReference>
<keyword evidence="5" id="KW-1185">Reference proteome</keyword>